<sequence>MGFSSFSSFPDTYTHKEVFKDTILAMDFPVNVPVDNPNADTEWNDILRKHGIIPERPPSPTKQIEEALTEAARLAHENRLEGKTLDELSDLEDDEDEEFLASYRERRLAELNLLSKNSPHGTVYPLQKPDYARDVTEASNSCYVLVHLASASQGNVESALLTNIWREAAGKYPDVKFCEMRGDLAIEGYPERNCPTVLVYKDTEIKRQIVTLKTMGGVNCSLSDVEKLLVDVGAVKMNDFRLLRKQDKEERQSSIRASTKKDDDDDDDWD</sequence>
<gene>
    <name evidence="4" type="ORF">Dda_3045</name>
</gene>
<evidence type="ECO:0000256" key="2">
    <source>
        <dbReference type="SAM" id="MobiDB-lite"/>
    </source>
</evidence>
<evidence type="ECO:0000256" key="1">
    <source>
        <dbReference type="ARBA" id="ARBA00009686"/>
    </source>
</evidence>
<organism evidence="4 5">
    <name type="scientific">Drechslerella dactyloides</name>
    <name type="common">Nematode-trapping fungus</name>
    <name type="synonym">Arthrobotrys dactyloides</name>
    <dbReference type="NCBI Taxonomy" id="74499"/>
    <lineage>
        <taxon>Eukaryota</taxon>
        <taxon>Fungi</taxon>
        <taxon>Dikarya</taxon>
        <taxon>Ascomycota</taxon>
        <taxon>Pezizomycotina</taxon>
        <taxon>Orbiliomycetes</taxon>
        <taxon>Orbiliales</taxon>
        <taxon>Orbiliaceae</taxon>
        <taxon>Drechslerella</taxon>
    </lineage>
</organism>
<keyword evidence="5" id="KW-1185">Reference proteome</keyword>
<dbReference type="InterPro" id="IPR036249">
    <property type="entry name" value="Thioredoxin-like_sf"/>
</dbReference>
<accession>A0AAD6NLE3</accession>
<dbReference type="Pfam" id="PF02114">
    <property type="entry name" value="Phosducin"/>
    <property type="match status" value="1"/>
</dbReference>
<dbReference type="GO" id="GO:0005737">
    <property type="term" value="C:cytoplasm"/>
    <property type="evidence" value="ECO:0007669"/>
    <property type="project" value="TreeGrafter"/>
</dbReference>
<dbReference type="AlphaFoldDB" id="A0AAD6NLE3"/>
<evidence type="ECO:0000313" key="5">
    <source>
        <dbReference type="Proteomes" id="UP001221413"/>
    </source>
</evidence>
<comment type="caution">
    <text evidence="4">The sequence shown here is derived from an EMBL/GenBank/DDBJ whole genome shotgun (WGS) entry which is preliminary data.</text>
</comment>
<proteinExistence type="inferred from homology"/>
<name>A0AAD6NLE3_DREDA</name>
<dbReference type="PANTHER" id="PTHR45809:SF3">
    <property type="entry name" value="VIRAL IAP-ASSOCIATED FACTOR HOMOLOG"/>
    <property type="match status" value="1"/>
</dbReference>
<dbReference type="InterPro" id="IPR051498">
    <property type="entry name" value="Phosducin-like_chap/apop_reg"/>
</dbReference>
<dbReference type="Gene3D" id="3.40.30.10">
    <property type="entry name" value="Glutaredoxin"/>
    <property type="match status" value="1"/>
</dbReference>
<reference evidence="4" key="1">
    <citation type="submission" date="2023-01" db="EMBL/GenBank/DDBJ databases">
        <title>The chitinases involved in constricting ring structure development in the nematode-trapping fungus Drechslerella dactyloides.</title>
        <authorList>
            <person name="Wang R."/>
            <person name="Zhang L."/>
            <person name="Tang P."/>
            <person name="Li S."/>
            <person name="Liang L."/>
        </authorList>
    </citation>
    <scope>NUCLEOTIDE SEQUENCE</scope>
    <source>
        <strain evidence="4">YMF1.00031</strain>
    </source>
</reference>
<dbReference type="GO" id="GO:0006457">
    <property type="term" value="P:protein folding"/>
    <property type="evidence" value="ECO:0007669"/>
    <property type="project" value="TreeGrafter"/>
</dbReference>
<feature type="domain" description="Phosducin" evidence="3">
    <location>
        <begin position="84"/>
        <end position="246"/>
    </location>
</feature>
<evidence type="ECO:0000259" key="3">
    <source>
        <dbReference type="Pfam" id="PF02114"/>
    </source>
</evidence>
<protein>
    <submittedName>
        <fullName evidence="4">Phosducin</fullName>
    </submittedName>
</protein>
<dbReference type="EMBL" id="JAQGDS010000003">
    <property type="protein sequence ID" value="KAJ6262240.1"/>
    <property type="molecule type" value="Genomic_DNA"/>
</dbReference>
<dbReference type="PANTHER" id="PTHR45809">
    <property type="entry name" value="VIRAL IAP-ASSOCIATED FACTOR HOMOLOG"/>
    <property type="match status" value="1"/>
</dbReference>
<feature type="region of interest" description="Disordered" evidence="2">
    <location>
        <begin position="246"/>
        <end position="270"/>
    </location>
</feature>
<comment type="similarity">
    <text evidence="1">Belongs to the phosducin family.</text>
</comment>
<evidence type="ECO:0000313" key="4">
    <source>
        <dbReference type="EMBL" id="KAJ6262240.1"/>
    </source>
</evidence>
<dbReference type="CDD" id="cd02988">
    <property type="entry name" value="Phd_like_VIAF"/>
    <property type="match status" value="1"/>
</dbReference>
<dbReference type="Proteomes" id="UP001221413">
    <property type="component" value="Unassembled WGS sequence"/>
</dbReference>
<dbReference type="SUPFAM" id="SSF52833">
    <property type="entry name" value="Thioredoxin-like"/>
    <property type="match status" value="1"/>
</dbReference>
<dbReference type="InterPro" id="IPR024253">
    <property type="entry name" value="Phosducin_thioredoxin-like_dom"/>
</dbReference>